<keyword evidence="2" id="KW-1185">Reference proteome</keyword>
<protein>
    <submittedName>
        <fullName evidence="1">Uncharacterized protein</fullName>
    </submittedName>
</protein>
<sequence>MSRILQTLRNNKPLVIGLVVAPLGLYSGIKIKEWRSARKVEDIKREVAATTTAQASQSTLNSADDVQLELQGLHSARETLVRKESALAQELESIHIKLKRLDEQEAASKESK</sequence>
<organism evidence="1 2">
    <name type="scientific">Coemansia aciculifera</name>
    <dbReference type="NCBI Taxonomy" id="417176"/>
    <lineage>
        <taxon>Eukaryota</taxon>
        <taxon>Fungi</taxon>
        <taxon>Fungi incertae sedis</taxon>
        <taxon>Zoopagomycota</taxon>
        <taxon>Kickxellomycotina</taxon>
        <taxon>Kickxellomycetes</taxon>
        <taxon>Kickxellales</taxon>
        <taxon>Kickxellaceae</taxon>
        <taxon>Coemansia</taxon>
    </lineage>
</organism>
<evidence type="ECO:0000313" key="1">
    <source>
        <dbReference type="EMBL" id="KAJ2860954.1"/>
    </source>
</evidence>
<dbReference type="AlphaFoldDB" id="A0A9W8IKG6"/>
<reference evidence="1" key="1">
    <citation type="submission" date="2022-07" db="EMBL/GenBank/DDBJ databases">
        <title>Phylogenomic reconstructions and comparative analyses of Kickxellomycotina fungi.</title>
        <authorList>
            <person name="Reynolds N.K."/>
            <person name="Stajich J.E."/>
            <person name="Barry K."/>
            <person name="Grigoriev I.V."/>
            <person name="Crous P."/>
            <person name="Smith M.E."/>
        </authorList>
    </citation>
    <scope>NUCLEOTIDE SEQUENCE</scope>
    <source>
        <strain evidence="1">RSA 476</strain>
    </source>
</reference>
<dbReference type="Proteomes" id="UP001140074">
    <property type="component" value="Unassembled WGS sequence"/>
</dbReference>
<evidence type="ECO:0000313" key="2">
    <source>
        <dbReference type="Proteomes" id="UP001140074"/>
    </source>
</evidence>
<dbReference type="EMBL" id="JANBUY010000258">
    <property type="protein sequence ID" value="KAJ2860954.1"/>
    <property type="molecule type" value="Genomic_DNA"/>
</dbReference>
<accession>A0A9W8IKG6</accession>
<comment type="caution">
    <text evidence="1">The sequence shown here is derived from an EMBL/GenBank/DDBJ whole genome shotgun (WGS) entry which is preliminary data.</text>
</comment>
<name>A0A9W8IKG6_9FUNG</name>
<gene>
    <name evidence="1" type="ORF">GGH94_005212</name>
</gene>
<proteinExistence type="predicted"/>